<accession>A0A087FYY7</accession>
<feature type="domain" description="DUF287" evidence="2">
    <location>
        <begin position="203"/>
        <end position="253"/>
    </location>
</feature>
<dbReference type="Proteomes" id="UP000029120">
    <property type="component" value="Unassembled WGS sequence"/>
</dbReference>
<feature type="region of interest" description="Disordered" evidence="1">
    <location>
        <begin position="336"/>
        <end position="401"/>
    </location>
</feature>
<evidence type="ECO:0000313" key="4">
    <source>
        <dbReference type="Proteomes" id="UP000029120"/>
    </source>
</evidence>
<reference evidence="4" key="1">
    <citation type="journal article" date="2015" name="Nat. Plants">
        <title>Genome expansion of Arabis alpina linked with retrotransposition and reduced symmetric DNA methylation.</title>
        <authorList>
            <person name="Willing E.M."/>
            <person name="Rawat V."/>
            <person name="Mandakova T."/>
            <person name="Maumus F."/>
            <person name="James G.V."/>
            <person name="Nordstroem K.J."/>
            <person name="Becker C."/>
            <person name="Warthmann N."/>
            <person name="Chica C."/>
            <person name="Szarzynska B."/>
            <person name="Zytnicki M."/>
            <person name="Albani M.C."/>
            <person name="Kiefer C."/>
            <person name="Bergonzi S."/>
            <person name="Castaings L."/>
            <person name="Mateos J.L."/>
            <person name="Berns M.C."/>
            <person name="Bujdoso N."/>
            <person name="Piofczyk T."/>
            <person name="de Lorenzo L."/>
            <person name="Barrero-Sicilia C."/>
            <person name="Mateos I."/>
            <person name="Piednoel M."/>
            <person name="Hagmann J."/>
            <person name="Chen-Min-Tao R."/>
            <person name="Iglesias-Fernandez R."/>
            <person name="Schuster S.C."/>
            <person name="Alonso-Blanco C."/>
            <person name="Roudier F."/>
            <person name="Carbonero P."/>
            <person name="Paz-Ares J."/>
            <person name="Davis S.J."/>
            <person name="Pecinka A."/>
            <person name="Quesneville H."/>
            <person name="Colot V."/>
            <person name="Lysak M.A."/>
            <person name="Weigel D."/>
            <person name="Coupland G."/>
            <person name="Schneeberger K."/>
        </authorList>
    </citation>
    <scope>NUCLEOTIDE SEQUENCE [LARGE SCALE GENOMIC DNA]</scope>
    <source>
        <strain evidence="4">cv. Pajares</strain>
    </source>
</reference>
<proteinExistence type="predicted"/>
<evidence type="ECO:0000259" key="2">
    <source>
        <dbReference type="Pfam" id="PF03384"/>
    </source>
</evidence>
<feature type="compositionally biased region" description="Pro residues" evidence="1">
    <location>
        <begin position="23"/>
        <end position="34"/>
    </location>
</feature>
<gene>
    <name evidence="3" type="ORF">AALP_AAs50181U000100</name>
</gene>
<name>A0A087FYY7_ARAAL</name>
<dbReference type="Pfam" id="PF03384">
    <property type="entry name" value="DUF287"/>
    <property type="match status" value="1"/>
</dbReference>
<protein>
    <recommendedName>
        <fullName evidence="2">DUF287 domain-containing protein</fullName>
    </recommendedName>
</protein>
<feature type="compositionally biased region" description="Acidic residues" evidence="1">
    <location>
        <begin position="357"/>
        <end position="367"/>
    </location>
</feature>
<feature type="compositionally biased region" description="Acidic residues" evidence="1">
    <location>
        <begin position="53"/>
        <end position="106"/>
    </location>
</feature>
<dbReference type="Gramene" id="KFK22839">
    <property type="protein sequence ID" value="KFK22839"/>
    <property type="gene ID" value="AALP_AAs50181U000100"/>
</dbReference>
<keyword evidence="4" id="KW-1185">Reference proteome</keyword>
<sequence length="401" mass="44876">MVKTYMGPPKKTKKKSNKSIPTVDPPNSPEPNPPVEDKEEEEVEKDDGGSDKGEEDDGGSDKGEEDDVEEEEEEGEDDGEEEEEEESLEEDDVWGGSNGEEEEEENNGGSDKSPSDNEDDGGSDKGVVGGTAHDSQPTTTVEPHVKMLLPFEAIPVLMEKFREPVKAVTNDCPRMCKSRFKTINMKGYSLFYLNEALGNSKDIHSIMEPRLEEIPLMENIMDALEDDDHYDAIVDGWMKMLDEKKNIWFEKMFNDDVEGRKVDTKAVCTTKGKRKVQESGGDCFEVLKDLMEAGLKELGGKVTNLELEVLEKLADLDKKVKYFMKFVPPMEKVVESGEPSSVKDKEVRTGVEKELEGGEELGGEELGGEPSIVNEKKKKVNEKNRGEEEEDKLLKPCKWPL</sequence>
<dbReference type="EMBL" id="KL984990">
    <property type="protein sequence ID" value="KFK22839.1"/>
    <property type="molecule type" value="Genomic_DNA"/>
</dbReference>
<organism evidence="3 4">
    <name type="scientific">Arabis alpina</name>
    <name type="common">Alpine rock-cress</name>
    <dbReference type="NCBI Taxonomy" id="50452"/>
    <lineage>
        <taxon>Eukaryota</taxon>
        <taxon>Viridiplantae</taxon>
        <taxon>Streptophyta</taxon>
        <taxon>Embryophyta</taxon>
        <taxon>Tracheophyta</taxon>
        <taxon>Spermatophyta</taxon>
        <taxon>Magnoliopsida</taxon>
        <taxon>eudicotyledons</taxon>
        <taxon>Gunneridae</taxon>
        <taxon>Pentapetalae</taxon>
        <taxon>rosids</taxon>
        <taxon>malvids</taxon>
        <taxon>Brassicales</taxon>
        <taxon>Brassicaceae</taxon>
        <taxon>Arabideae</taxon>
        <taxon>Arabis</taxon>
    </lineage>
</organism>
<dbReference type="AlphaFoldDB" id="A0A087FYY7"/>
<feature type="region of interest" description="Disordered" evidence="1">
    <location>
        <begin position="1"/>
        <end position="143"/>
    </location>
</feature>
<feature type="compositionally biased region" description="Basic and acidic residues" evidence="1">
    <location>
        <begin position="341"/>
        <end position="356"/>
    </location>
</feature>
<evidence type="ECO:0000313" key="3">
    <source>
        <dbReference type="EMBL" id="KFK22839.1"/>
    </source>
</evidence>
<evidence type="ECO:0000256" key="1">
    <source>
        <dbReference type="SAM" id="MobiDB-lite"/>
    </source>
</evidence>
<dbReference type="InterPro" id="IPR005048">
    <property type="entry name" value="DUF287"/>
</dbReference>